<keyword evidence="1" id="KW-0732">Signal</keyword>
<dbReference type="InterPro" id="IPR036514">
    <property type="entry name" value="SGNH_hydro_sf"/>
</dbReference>
<dbReference type="GO" id="GO:0006508">
    <property type="term" value="P:proteolysis"/>
    <property type="evidence" value="ECO:0007669"/>
    <property type="project" value="UniProtKB-KW"/>
</dbReference>
<keyword evidence="3" id="KW-0378">Hydrolase</keyword>
<reference evidence="3" key="1">
    <citation type="submission" date="2019-11" db="EMBL/GenBank/DDBJ databases">
        <authorList>
            <person name="Feng L."/>
        </authorList>
    </citation>
    <scope>NUCLEOTIDE SEQUENCE</scope>
    <source>
        <strain evidence="3">AMuciniphilaLFYP55</strain>
    </source>
</reference>
<dbReference type="SUPFAM" id="SSF52266">
    <property type="entry name" value="SGNH hydrolase"/>
    <property type="match status" value="2"/>
</dbReference>
<dbReference type="InterPro" id="IPR051532">
    <property type="entry name" value="Ester_Hydrolysis_Enzymes"/>
</dbReference>
<evidence type="ECO:0000259" key="2">
    <source>
        <dbReference type="Pfam" id="PF13472"/>
    </source>
</evidence>
<evidence type="ECO:0000256" key="1">
    <source>
        <dbReference type="SAM" id="SignalP"/>
    </source>
</evidence>
<keyword evidence="3" id="KW-0645">Protease</keyword>
<dbReference type="RefSeq" id="WP_102752984.1">
    <property type="nucleotide sequence ID" value="NZ_CACRSS010000002.1"/>
</dbReference>
<proteinExistence type="predicted"/>
<dbReference type="PANTHER" id="PTHR30383:SF5">
    <property type="entry name" value="SGNH HYDROLASE-TYPE ESTERASE DOMAIN-CONTAINING PROTEIN"/>
    <property type="match status" value="1"/>
</dbReference>
<dbReference type="InterPro" id="IPR013830">
    <property type="entry name" value="SGNH_hydro"/>
</dbReference>
<dbReference type="PANTHER" id="PTHR30383">
    <property type="entry name" value="THIOESTERASE 1/PROTEASE 1/LYSOPHOSPHOLIPASE L1"/>
    <property type="match status" value="1"/>
</dbReference>
<feature type="domain" description="SGNH hydrolase-type esterase" evidence="2">
    <location>
        <begin position="60"/>
        <end position="230"/>
    </location>
</feature>
<dbReference type="GO" id="GO:0004622">
    <property type="term" value="F:phosphatidylcholine lysophospholipase activity"/>
    <property type="evidence" value="ECO:0007669"/>
    <property type="project" value="TreeGrafter"/>
</dbReference>
<dbReference type="AlphaFoldDB" id="A0A6N2SG54"/>
<sequence>MKKLLLCLLFLLIPAVSEAAESLPPTLKPEAQHRDHAYTWETRHEAVKERHRNIKPEYVFIGDSITHHWAGEPADGFGQYGKDSWFRLFGPHAVTNMGFGFDYVDNAYYRIQQGELDGISPRVIILMIGTNNLGHRKDTPGACAANTRALISLIRRKCPSSKILLLGILPRKEKDLIDAIRETNRQLSRLADKRHVFFSNPGLVLQEGNSGTLRKACTMDGIHLSSTGYSILADELADLLHRMDPQYKGGKVPRPAKIDGMDPDQVHLVAIGDSITDNYRKDNLPCQDFLPIWKKYYAPYNAFNAGFNGNTTDDVLARIGGKGILDHVSPKVVQIMIGTNDTGRGNTEEETFNGICRVVNKVHSKLPHASILLVGILPSDIYNWHVAAAAYPDKKFKRDMAVNDRLARLYAKNPFVTFLDIRDVFLDGNGKVREELFCDPAVVVIKGKKAGPLHPNTEGQRLMAEAIQPTLARLMKKHSK</sequence>
<dbReference type="EMBL" id="CACRSS010000002">
    <property type="protein sequence ID" value="VYS92703.1"/>
    <property type="molecule type" value="Genomic_DNA"/>
</dbReference>
<dbReference type="Gene3D" id="3.40.50.1110">
    <property type="entry name" value="SGNH hydrolase"/>
    <property type="match status" value="2"/>
</dbReference>
<feature type="chain" id="PRO_5026822270" evidence="1">
    <location>
        <begin position="20"/>
        <end position="480"/>
    </location>
</feature>
<dbReference type="GO" id="GO:0008233">
    <property type="term" value="F:peptidase activity"/>
    <property type="evidence" value="ECO:0007669"/>
    <property type="project" value="UniProtKB-KW"/>
</dbReference>
<protein>
    <submittedName>
        <fullName evidence="3">Multifunctional acyl-CoA thioesterase I and protease I and lysophospholipase L1</fullName>
    </submittedName>
</protein>
<organism evidence="3">
    <name type="scientific">Akkermansia muciniphila</name>
    <dbReference type="NCBI Taxonomy" id="239935"/>
    <lineage>
        <taxon>Bacteria</taxon>
        <taxon>Pseudomonadati</taxon>
        <taxon>Verrucomicrobiota</taxon>
        <taxon>Verrucomicrobiia</taxon>
        <taxon>Verrucomicrobiales</taxon>
        <taxon>Akkermansiaceae</taxon>
        <taxon>Akkermansia</taxon>
    </lineage>
</organism>
<dbReference type="Pfam" id="PF13472">
    <property type="entry name" value="Lipase_GDSL_2"/>
    <property type="match status" value="2"/>
</dbReference>
<evidence type="ECO:0000313" key="3">
    <source>
        <dbReference type="EMBL" id="VYS92703.1"/>
    </source>
</evidence>
<feature type="signal peptide" evidence="1">
    <location>
        <begin position="1"/>
        <end position="19"/>
    </location>
</feature>
<gene>
    <name evidence="3" type="ORF">AMLFYP55_02154</name>
</gene>
<feature type="domain" description="SGNH hydrolase-type esterase" evidence="2">
    <location>
        <begin position="270"/>
        <end position="462"/>
    </location>
</feature>
<accession>A0A6N2SG54</accession>
<name>A0A6N2SG54_9BACT</name>